<dbReference type="Proteomes" id="UP000225706">
    <property type="component" value="Unassembled WGS sequence"/>
</dbReference>
<keyword evidence="1" id="KW-0433">Leucine-rich repeat</keyword>
<dbReference type="PANTHER" id="PTHR24366:SF96">
    <property type="entry name" value="LEUCINE RICH REPEAT CONTAINING 53"/>
    <property type="match status" value="1"/>
</dbReference>
<name>A0A2B4RUU3_STYPI</name>
<dbReference type="AlphaFoldDB" id="A0A2B4RUU3"/>
<sequence length="106" mass="11776">MSLYASSTEVMDLSNNSLRHIPQNTFRNTKKLEIMTINDNSLSMADMKVILTGLTRLQKLHLDVNPLGPSLPTDIFAGFENLIYLVKIGIAVDELFTESDLASFGD</sequence>
<dbReference type="PANTHER" id="PTHR24366">
    <property type="entry name" value="IG(IMMUNOGLOBULIN) AND LRR(LEUCINE RICH REPEAT) DOMAINS"/>
    <property type="match status" value="1"/>
</dbReference>
<dbReference type="OrthoDB" id="5953842at2759"/>
<dbReference type="Gene3D" id="3.80.10.10">
    <property type="entry name" value="Ribonuclease Inhibitor"/>
    <property type="match status" value="1"/>
</dbReference>
<keyword evidence="2" id="KW-0677">Repeat</keyword>
<dbReference type="SUPFAM" id="SSF52058">
    <property type="entry name" value="L domain-like"/>
    <property type="match status" value="1"/>
</dbReference>
<evidence type="ECO:0000313" key="3">
    <source>
        <dbReference type="EMBL" id="PFX20088.1"/>
    </source>
</evidence>
<accession>A0A2B4RUU3</accession>
<evidence type="ECO:0000256" key="2">
    <source>
        <dbReference type="ARBA" id="ARBA00022737"/>
    </source>
</evidence>
<evidence type="ECO:0000313" key="4">
    <source>
        <dbReference type="Proteomes" id="UP000225706"/>
    </source>
</evidence>
<dbReference type="InterPro" id="IPR003591">
    <property type="entry name" value="Leu-rich_rpt_typical-subtyp"/>
</dbReference>
<evidence type="ECO:0000256" key="1">
    <source>
        <dbReference type="ARBA" id="ARBA00022614"/>
    </source>
</evidence>
<protein>
    <submittedName>
        <fullName evidence="3">Uncharacterized protein</fullName>
    </submittedName>
</protein>
<proteinExistence type="predicted"/>
<organism evidence="3 4">
    <name type="scientific">Stylophora pistillata</name>
    <name type="common">Smooth cauliflower coral</name>
    <dbReference type="NCBI Taxonomy" id="50429"/>
    <lineage>
        <taxon>Eukaryota</taxon>
        <taxon>Metazoa</taxon>
        <taxon>Cnidaria</taxon>
        <taxon>Anthozoa</taxon>
        <taxon>Hexacorallia</taxon>
        <taxon>Scleractinia</taxon>
        <taxon>Astrocoeniina</taxon>
        <taxon>Pocilloporidae</taxon>
        <taxon>Stylophora</taxon>
    </lineage>
</organism>
<keyword evidence="4" id="KW-1185">Reference proteome</keyword>
<comment type="caution">
    <text evidence="3">The sequence shown here is derived from an EMBL/GenBank/DDBJ whole genome shotgun (WGS) entry which is preliminary data.</text>
</comment>
<gene>
    <name evidence="3" type="ORF">AWC38_SpisGene15465</name>
</gene>
<dbReference type="InterPro" id="IPR032675">
    <property type="entry name" value="LRR_dom_sf"/>
</dbReference>
<dbReference type="Pfam" id="PF13855">
    <property type="entry name" value="LRR_8"/>
    <property type="match status" value="1"/>
</dbReference>
<dbReference type="InterPro" id="IPR001611">
    <property type="entry name" value="Leu-rich_rpt"/>
</dbReference>
<dbReference type="EMBL" id="LSMT01000331">
    <property type="protein sequence ID" value="PFX20088.1"/>
    <property type="molecule type" value="Genomic_DNA"/>
</dbReference>
<dbReference type="SMART" id="SM00369">
    <property type="entry name" value="LRR_TYP"/>
    <property type="match status" value="2"/>
</dbReference>
<reference evidence="4" key="1">
    <citation type="journal article" date="2017" name="bioRxiv">
        <title>Comparative analysis of the genomes of Stylophora pistillata and Acropora digitifera provides evidence for extensive differences between species of corals.</title>
        <authorList>
            <person name="Voolstra C.R."/>
            <person name="Li Y."/>
            <person name="Liew Y.J."/>
            <person name="Baumgarten S."/>
            <person name="Zoccola D."/>
            <person name="Flot J.-F."/>
            <person name="Tambutte S."/>
            <person name="Allemand D."/>
            <person name="Aranda M."/>
        </authorList>
    </citation>
    <scope>NUCLEOTIDE SEQUENCE [LARGE SCALE GENOMIC DNA]</scope>
</reference>